<feature type="transmembrane region" description="Helical" evidence="5">
    <location>
        <begin position="284"/>
        <end position="307"/>
    </location>
</feature>
<dbReference type="PANTHER" id="PTHR10924">
    <property type="entry name" value="MAJOR FACILITATOR SUPERFAMILY PROTEIN-RELATED"/>
    <property type="match status" value="1"/>
</dbReference>
<proteinExistence type="predicted"/>
<dbReference type="Gene3D" id="1.20.1250.20">
    <property type="entry name" value="MFS general substrate transporter like domains"/>
    <property type="match status" value="2"/>
</dbReference>
<reference evidence="6" key="1">
    <citation type="submission" date="2023-06" db="EMBL/GenBank/DDBJ databases">
        <title>Genomic analysis of the entomopathogenic nematode Steinernema hermaphroditum.</title>
        <authorList>
            <person name="Schwarz E.M."/>
            <person name="Heppert J.K."/>
            <person name="Baniya A."/>
            <person name="Schwartz H.T."/>
            <person name="Tan C.-H."/>
            <person name="Antoshechkin I."/>
            <person name="Sternberg P.W."/>
            <person name="Goodrich-Blair H."/>
            <person name="Dillman A.R."/>
        </authorList>
    </citation>
    <scope>NUCLEOTIDE SEQUENCE</scope>
    <source>
        <strain evidence="6">PS9179</strain>
        <tissue evidence="6">Whole animal</tissue>
    </source>
</reference>
<keyword evidence="2 5" id="KW-0812">Transmembrane</keyword>
<dbReference type="AlphaFoldDB" id="A0AA39HR89"/>
<feature type="transmembrane region" description="Helical" evidence="5">
    <location>
        <begin position="70"/>
        <end position="90"/>
    </location>
</feature>
<keyword evidence="4 5" id="KW-0472">Membrane</keyword>
<dbReference type="InterPro" id="IPR049680">
    <property type="entry name" value="FLVCR1-2_SLC49-like"/>
</dbReference>
<dbReference type="PANTHER" id="PTHR10924:SF8">
    <property type="entry name" value="MFS DOMAIN-CONTAINING PROTEIN-RELATED"/>
    <property type="match status" value="1"/>
</dbReference>
<evidence type="ECO:0000256" key="1">
    <source>
        <dbReference type="ARBA" id="ARBA00004141"/>
    </source>
</evidence>
<keyword evidence="3 5" id="KW-1133">Transmembrane helix</keyword>
<comment type="subcellular location">
    <subcellularLocation>
        <location evidence="1">Membrane</location>
        <topology evidence="1">Multi-pass membrane protein</topology>
    </subcellularLocation>
</comment>
<comment type="caution">
    <text evidence="6">The sequence shown here is derived from an EMBL/GenBank/DDBJ whole genome shotgun (WGS) entry which is preliminary data.</text>
</comment>
<feature type="transmembrane region" description="Helical" evidence="5">
    <location>
        <begin position="198"/>
        <end position="217"/>
    </location>
</feature>
<protein>
    <recommendedName>
        <fullName evidence="8">Major facilitator superfamily (MFS) profile domain-containing protein</fullName>
    </recommendedName>
</protein>
<gene>
    <name evidence="6" type="ORF">QR680_005227</name>
</gene>
<feature type="transmembrane region" description="Helical" evidence="5">
    <location>
        <begin position="251"/>
        <end position="272"/>
    </location>
</feature>
<feature type="transmembrane region" description="Helical" evidence="5">
    <location>
        <begin position="421"/>
        <end position="439"/>
    </location>
</feature>
<name>A0AA39HR89_9BILA</name>
<dbReference type="Proteomes" id="UP001175271">
    <property type="component" value="Unassembled WGS sequence"/>
</dbReference>
<keyword evidence="7" id="KW-1185">Reference proteome</keyword>
<feature type="transmembrane region" description="Helical" evidence="5">
    <location>
        <begin position="167"/>
        <end position="186"/>
    </location>
</feature>
<feature type="transmembrane region" description="Helical" evidence="5">
    <location>
        <begin position="343"/>
        <end position="365"/>
    </location>
</feature>
<feature type="transmembrane region" description="Helical" evidence="5">
    <location>
        <begin position="21"/>
        <end position="41"/>
    </location>
</feature>
<dbReference type="SUPFAM" id="SSF103473">
    <property type="entry name" value="MFS general substrate transporter"/>
    <property type="match status" value="1"/>
</dbReference>
<dbReference type="InterPro" id="IPR011701">
    <property type="entry name" value="MFS"/>
</dbReference>
<accession>A0AA39HR89</accession>
<evidence type="ECO:0008006" key="8">
    <source>
        <dbReference type="Google" id="ProtNLM"/>
    </source>
</evidence>
<evidence type="ECO:0000256" key="5">
    <source>
        <dbReference type="SAM" id="Phobius"/>
    </source>
</evidence>
<dbReference type="EMBL" id="JAUCMV010000003">
    <property type="protein sequence ID" value="KAK0410603.1"/>
    <property type="molecule type" value="Genomic_DNA"/>
</dbReference>
<dbReference type="Pfam" id="PF07690">
    <property type="entry name" value="MFS_1"/>
    <property type="match status" value="1"/>
</dbReference>
<evidence type="ECO:0000313" key="6">
    <source>
        <dbReference type="EMBL" id="KAK0410603.1"/>
    </source>
</evidence>
<evidence type="ECO:0000256" key="2">
    <source>
        <dbReference type="ARBA" id="ARBA00022692"/>
    </source>
</evidence>
<evidence type="ECO:0000256" key="4">
    <source>
        <dbReference type="ARBA" id="ARBA00023136"/>
    </source>
</evidence>
<dbReference type="GO" id="GO:0022857">
    <property type="term" value="F:transmembrane transporter activity"/>
    <property type="evidence" value="ECO:0007669"/>
    <property type="project" value="InterPro"/>
</dbReference>
<organism evidence="6 7">
    <name type="scientific">Steinernema hermaphroditum</name>
    <dbReference type="NCBI Taxonomy" id="289476"/>
    <lineage>
        <taxon>Eukaryota</taxon>
        <taxon>Metazoa</taxon>
        <taxon>Ecdysozoa</taxon>
        <taxon>Nematoda</taxon>
        <taxon>Chromadorea</taxon>
        <taxon>Rhabditida</taxon>
        <taxon>Tylenchina</taxon>
        <taxon>Panagrolaimomorpha</taxon>
        <taxon>Strongyloidoidea</taxon>
        <taxon>Steinernematidae</taxon>
        <taxon>Steinernema</taxon>
    </lineage>
</organism>
<evidence type="ECO:0000313" key="7">
    <source>
        <dbReference type="Proteomes" id="UP001175271"/>
    </source>
</evidence>
<feature type="transmembrane region" description="Helical" evidence="5">
    <location>
        <begin position="377"/>
        <end position="401"/>
    </location>
</feature>
<sequence>MMVAIGDANLPKSYRAYPQRWFVLATVCLLALSNATIWISYSPIAPLTENFYCMRNGSALEREKCDVSYWTTQIFQIAGVLTGIFGMFVTDKYGIRISCLIGSILNLVGALLRLVSTSSFVPVTSPLVLLYVGQTVAAFAQSFFLCLSPKVAEFWFPESQRTLANALAFIANPLGVIVGSLTPTVISNQGDPASTLLVMNSVLCGLAAIVFVLTLLIRSGRPPTPPSPSMESHLSPPFLQGLLQVFKHKSFYVQMVTCSFGFAISFSLFVAGDEMFDELGYSEINGYGMAVGSGVGCCAAVIFGLVVDRTKKFNEVIKLSYLGTALCVFATNMFLRFQQHSQMNLVFLFVLVALISFFATPTWPIGLELGVETTFPVAEATSSGVLITCVQLALFLLGYAMKGVSRLGLSTSPYNKYQVALDLWSLVALAMALFAFFLLNPRHRRREFEESELKKTYTEETIVERY</sequence>
<evidence type="ECO:0000256" key="3">
    <source>
        <dbReference type="ARBA" id="ARBA00022989"/>
    </source>
</evidence>
<feature type="transmembrane region" description="Helical" evidence="5">
    <location>
        <begin position="128"/>
        <end position="147"/>
    </location>
</feature>
<feature type="transmembrane region" description="Helical" evidence="5">
    <location>
        <begin position="319"/>
        <end position="337"/>
    </location>
</feature>
<dbReference type="GO" id="GO:0016020">
    <property type="term" value="C:membrane"/>
    <property type="evidence" value="ECO:0007669"/>
    <property type="project" value="UniProtKB-SubCell"/>
</dbReference>
<dbReference type="InterPro" id="IPR036259">
    <property type="entry name" value="MFS_trans_sf"/>
</dbReference>
<feature type="transmembrane region" description="Helical" evidence="5">
    <location>
        <begin position="97"/>
        <end position="116"/>
    </location>
</feature>